<dbReference type="AlphaFoldDB" id="A0A7W4UPD4"/>
<proteinExistence type="predicted"/>
<dbReference type="EMBL" id="JACHWJ010000002">
    <property type="protein sequence ID" value="MBB2957537.1"/>
    <property type="molecule type" value="Genomic_DNA"/>
</dbReference>
<gene>
    <name evidence="1" type="ORF">FHX72_001674</name>
</gene>
<dbReference type="Pfam" id="PF22945">
    <property type="entry name" value="LEM-3_GIY-YIG"/>
    <property type="match status" value="1"/>
</dbReference>
<dbReference type="CDD" id="cd10440">
    <property type="entry name" value="GIY-YIG_COG3680"/>
    <property type="match status" value="1"/>
</dbReference>
<name>A0A7W4UPD4_9MICO</name>
<evidence type="ECO:0000313" key="1">
    <source>
        <dbReference type="EMBL" id="MBB2957537.1"/>
    </source>
</evidence>
<reference evidence="1 2" key="1">
    <citation type="submission" date="2020-08" db="EMBL/GenBank/DDBJ databases">
        <title>Sequencing the genomes of 1000 actinobacteria strains.</title>
        <authorList>
            <person name="Klenk H.-P."/>
        </authorList>
    </citation>
    <scope>NUCLEOTIDE SEQUENCE [LARGE SCALE GENOMIC DNA]</scope>
    <source>
        <strain evidence="1 2">DSM 20419</strain>
    </source>
</reference>
<evidence type="ECO:0008006" key="3">
    <source>
        <dbReference type="Google" id="ProtNLM"/>
    </source>
</evidence>
<accession>A0A7W4UPD4</accession>
<sequence>MSEPSAVDDAFYVYGLIDPKVARETADELFAVFYVGKGKGRRWKQHSRDVQEALIISERLGSKQATIRRILERGESIPALIFAEGIETEKDAYNVEQLAMTLVEALLRTQGRSLSNATPGHGQQVTRIPGTLIQEVQQGEDDRGQEPISASFPHIPVEISPRRRNVSVQPFSHPVLLVKGTREPLALFENRLADASLLSAGFGALADRIKVLESVEVERERRGWDPDEPWEGAEASVRARRYWPIAGWRVVSWMQGAGDRPRDLLLGIPTPSGQTVVRYAWRIDYDGQWEFYPEGKRWGIPLGEQLLKHELLNTVLVENRDDDSDAETQVLLNHAAGWRHLQ</sequence>
<protein>
    <recommendedName>
        <fullName evidence="3">GIY-YIG domain-containing protein</fullName>
    </recommendedName>
</protein>
<dbReference type="Proteomes" id="UP000545286">
    <property type="component" value="Unassembled WGS sequence"/>
</dbReference>
<keyword evidence="2" id="KW-1185">Reference proteome</keyword>
<evidence type="ECO:0000313" key="2">
    <source>
        <dbReference type="Proteomes" id="UP000545286"/>
    </source>
</evidence>
<comment type="caution">
    <text evidence="1">The sequence shown here is derived from an EMBL/GenBank/DDBJ whole genome shotgun (WGS) entry which is preliminary data.</text>
</comment>
<organism evidence="1 2">
    <name type="scientific">Pseudoclavibacter helvolus</name>
    <dbReference type="NCBI Taxonomy" id="255205"/>
    <lineage>
        <taxon>Bacteria</taxon>
        <taxon>Bacillati</taxon>
        <taxon>Actinomycetota</taxon>
        <taxon>Actinomycetes</taxon>
        <taxon>Micrococcales</taxon>
        <taxon>Microbacteriaceae</taxon>
        <taxon>Pseudoclavibacter</taxon>
    </lineage>
</organism>
<dbReference type="RefSeq" id="WP_183624290.1">
    <property type="nucleotide sequence ID" value="NZ_JACHWJ010000002.1"/>
</dbReference>